<keyword evidence="2" id="KW-1185">Reference proteome</keyword>
<dbReference type="Proteomes" id="UP000798662">
    <property type="component" value="Chromosome 3"/>
</dbReference>
<organism evidence="1 2">
    <name type="scientific">Pyropia yezoensis</name>
    <name type="common">Susabi-nori</name>
    <name type="synonym">Porphyra yezoensis</name>
    <dbReference type="NCBI Taxonomy" id="2788"/>
    <lineage>
        <taxon>Eukaryota</taxon>
        <taxon>Rhodophyta</taxon>
        <taxon>Bangiophyceae</taxon>
        <taxon>Bangiales</taxon>
        <taxon>Bangiaceae</taxon>
        <taxon>Pyropia</taxon>
    </lineage>
</organism>
<sequence>MLSSATARAVVAAHVRAVSTSAAPGGARAAASAAAAAAVRGRRPGVAATPRAESPPPPSTAIRWSARSAASVATSGAAGGRVGGTGGDTGGGSGAAGSAAAGTAGRLGHSSLRRGRGVSAAASRGSAVRSAASIKEGGAGGAAAKPPRGRSARWDSSPSVLSVASRSRPTAVTGGGLTAALSEQLQQYARLEQTPLTLRNLYEFASSRVPGHELLSAQWLHGELPVRLARRVLELDALPYRLCKMPSVIKVKEMYAQSFLDLVSEARPSEEADVPRLNDVIRMVRTRHDDVVRLIAQGILELKAECGVSADDQLVTAFLDSFYSSRIGIRVLISHQLAMVAPKPGFAGIINTSCQPAVVAADAAEAVRQIAYHNLGEAPDINILGNTELSLPYLDGHMFLIMFELLKNSVRATVENHVDSPVLPAVNMIIADGAEDVTIKLSDEGGGMRRSDVDRVFNYFFTTASVPAETLFQMEDDAAGLTVLTFGEAWCVGEAGVPWGMQHLEGCEPWVPATCVCG</sequence>
<gene>
    <name evidence="1" type="ORF">I4F81_010386</name>
</gene>
<name>A0ACC3CC85_PYRYE</name>
<proteinExistence type="predicted"/>
<protein>
    <submittedName>
        <fullName evidence="1">Uncharacterized protein</fullName>
    </submittedName>
</protein>
<comment type="caution">
    <text evidence="1">The sequence shown here is derived from an EMBL/GenBank/DDBJ whole genome shotgun (WGS) entry which is preliminary data.</text>
</comment>
<dbReference type="EMBL" id="CM020620">
    <property type="protein sequence ID" value="KAK1867889.1"/>
    <property type="molecule type" value="Genomic_DNA"/>
</dbReference>
<accession>A0ACC3CC85</accession>
<evidence type="ECO:0000313" key="1">
    <source>
        <dbReference type="EMBL" id="KAK1867889.1"/>
    </source>
</evidence>
<evidence type="ECO:0000313" key="2">
    <source>
        <dbReference type="Proteomes" id="UP000798662"/>
    </source>
</evidence>
<reference evidence="1" key="1">
    <citation type="submission" date="2019-11" db="EMBL/GenBank/DDBJ databases">
        <title>Nori genome reveals adaptations in red seaweeds to the harsh intertidal environment.</title>
        <authorList>
            <person name="Wang D."/>
            <person name="Mao Y."/>
        </authorList>
    </citation>
    <scope>NUCLEOTIDE SEQUENCE</scope>
    <source>
        <tissue evidence="1">Gametophyte</tissue>
    </source>
</reference>